<dbReference type="PANTHER" id="PTHR24421">
    <property type="entry name" value="NITRATE/NITRITE SENSOR PROTEIN NARX-RELATED"/>
    <property type="match status" value="1"/>
</dbReference>
<dbReference type="SMART" id="SM00387">
    <property type="entry name" value="HATPase_c"/>
    <property type="match status" value="1"/>
</dbReference>
<proteinExistence type="predicted"/>
<feature type="transmembrane region" description="Helical" evidence="9">
    <location>
        <begin position="137"/>
        <end position="159"/>
    </location>
</feature>
<feature type="transmembrane region" description="Helical" evidence="9">
    <location>
        <begin position="82"/>
        <end position="100"/>
    </location>
</feature>
<keyword evidence="9" id="KW-0472">Membrane</keyword>
<evidence type="ECO:0000256" key="4">
    <source>
        <dbReference type="ARBA" id="ARBA00022679"/>
    </source>
</evidence>
<dbReference type="PANTHER" id="PTHR24421:SF10">
    <property type="entry name" value="NITRATE_NITRITE SENSOR PROTEIN NARQ"/>
    <property type="match status" value="1"/>
</dbReference>
<dbReference type="EC" id="2.7.13.3" evidence="2"/>
<keyword evidence="7" id="KW-0067">ATP-binding</keyword>
<dbReference type="Pfam" id="PF02518">
    <property type="entry name" value="HATPase_c"/>
    <property type="match status" value="1"/>
</dbReference>
<dbReference type="GO" id="GO:0016020">
    <property type="term" value="C:membrane"/>
    <property type="evidence" value="ECO:0007669"/>
    <property type="project" value="InterPro"/>
</dbReference>
<reference evidence="11 12" key="1">
    <citation type="submission" date="2020-08" db="EMBL/GenBank/DDBJ databases">
        <title>Genomic Encyclopedia of Archaeal and Bacterial Type Strains, Phase II (KMG-II): from individual species to whole genera.</title>
        <authorList>
            <person name="Goeker M."/>
        </authorList>
    </citation>
    <scope>NUCLEOTIDE SEQUENCE [LARGE SCALE GENOMIC DNA]</scope>
    <source>
        <strain evidence="11 12">DSM 23288</strain>
    </source>
</reference>
<feature type="transmembrane region" description="Helical" evidence="9">
    <location>
        <begin position="54"/>
        <end position="75"/>
    </location>
</feature>
<feature type="transmembrane region" description="Helical" evidence="9">
    <location>
        <begin position="26"/>
        <end position="48"/>
    </location>
</feature>
<dbReference type="Gene3D" id="3.30.565.10">
    <property type="entry name" value="Histidine kinase-like ATPase, C-terminal domain"/>
    <property type="match status" value="1"/>
</dbReference>
<dbReference type="EMBL" id="JACHNU010000001">
    <property type="protein sequence ID" value="MBB4660563.1"/>
    <property type="molecule type" value="Genomic_DNA"/>
</dbReference>
<evidence type="ECO:0000313" key="12">
    <source>
        <dbReference type="Proteomes" id="UP000585272"/>
    </source>
</evidence>
<feature type="domain" description="Histidine kinase/HSP90-like ATPase" evidence="10">
    <location>
        <begin position="500"/>
        <end position="590"/>
    </location>
</feature>
<feature type="transmembrane region" description="Helical" evidence="9">
    <location>
        <begin position="106"/>
        <end position="125"/>
    </location>
</feature>
<dbReference type="GO" id="GO:0000155">
    <property type="term" value="F:phosphorelay sensor kinase activity"/>
    <property type="evidence" value="ECO:0007669"/>
    <property type="project" value="InterPro"/>
</dbReference>
<dbReference type="AlphaFoldDB" id="A0A840I8I7"/>
<evidence type="ECO:0000256" key="7">
    <source>
        <dbReference type="ARBA" id="ARBA00022840"/>
    </source>
</evidence>
<gene>
    <name evidence="11" type="ORF">BDZ31_000136</name>
</gene>
<evidence type="ECO:0000256" key="8">
    <source>
        <dbReference type="ARBA" id="ARBA00023012"/>
    </source>
</evidence>
<feature type="transmembrane region" description="Helical" evidence="9">
    <location>
        <begin position="241"/>
        <end position="263"/>
    </location>
</feature>
<comment type="catalytic activity">
    <reaction evidence="1">
        <text>ATP + protein L-histidine = ADP + protein N-phospho-L-histidine.</text>
        <dbReference type="EC" id="2.7.13.3"/>
    </reaction>
</comment>
<evidence type="ECO:0000259" key="10">
    <source>
        <dbReference type="SMART" id="SM00387"/>
    </source>
</evidence>
<evidence type="ECO:0000256" key="5">
    <source>
        <dbReference type="ARBA" id="ARBA00022741"/>
    </source>
</evidence>
<accession>A0A840I8I7</accession>
<dbReference type="InterPro" id="IPR003594">
    <property type="entry name" value="HATPase_dom"/>
</dbReference>
<dbReference type="Pfam" id="PF07730">
    <property type="entry name" value="HisKA_3"/>
    <property type="match status" value="1"/>
</dbReference>
<keyword evidence="12" id="KW-1185">Reference proteome</keyword>
<keyword evidence="5" id="KW-0547">Nucleotide-binding</keyword>
<evidence type="ECO:0000256" key="6">
    <source>
        <dbReference type="ARBA" id="ARBA00022777"/>
    </source>
</evidence>
<evidence type="ECO:0000256" key="9">
    <source>
        <dbReference type="SAM" id="Phobius"/>
    </source>
</evidence>
<dbReference type="InterPro" id="IPR050482">
    <property type="entry name" value="Sensor_HK_TwoCompSys"/>
</dbReference>
<keyword evidence="9" id="KW-1133">Transmembrane helix</keyword>
<name>A0A840I8I7_9ACTN</name>
<feature type="transmembrane region" description="Helical" evidence="9">
    <location>
        <begin position="179"/>
        <end position="198"/>
    </location>
</feature>
<evidence type="ECO:0000313" key="11">
    <source>
        <dbReference type="EMBL" id="MBB4660563.1"/>
    </source>
</evidence>
<sequence>MPTGGLPRERDGAGRRSAAPAGAVKLVVAELAGVGVLLGIIEIALGATAVHDPWWTIVLWPAAAWIYLLAGIAAWRRRPYNRIGPLLIAAGFVLLASGLVGDEPAIEAIALIVATLPYALVVHLLHAFPSGRLQGRLSVLTVAAGYAVCLLLQVPQYLFGPETALQVADRPDLADAALRLQWTAGSAVMVVTAVILARRVRDADPSERRALGGLYLYGILAVLLVPLSSQVARAWTDEVSVWLGVAQLGIVAGVAVAFLAAMVRGGFARSARIEELAAWLAGDMRAGELRDVLAEALGDPTVELLYWAPDRGRHLDVDGRPVALPDAPTRAVVDVSHGDRKVGAIVHDRALAGDEGLVRAAGRAVALAFDNERLMADLRASREALRASRARIVAAADDERRRIARDLHDGLQARLLLLAVHANGVRTDAQASAQVRARARELEAGLDEAITELRELAQGVVPAALTERGLAAALEDLLDRVPIPSRLEVGGVTRTALRGAAESTAYFVVSEAVANAVKHAGARELDVAVRLSDGWLRVEVRDDGAGGARLGDGAGLRSMADRVEALGGEVAIASEPGGGTCVAARIPALARHGVDLLDRATGPADR</sequence>
<dbReference type="InterPro" id="IPR036890">
    <property type="entry name" value="HATPase_C_sf"/>
</dbReference>
<keyword evidence="9" id="KW-0812">Transmembrane</keyword>
<comment type="caution">
    <text evidence="11">The sequence shown here is derived from an EMBL/GenBank/DDBJ whole genome shotgun (WGS) entry which is preliminary data.</text>
</comment>
<keyword evidence="6 11" id="KW-0418">Kinase</keyword>
<dbReference type="SUPFAM" id="SSF55874">
    <property type="entry name" value="ATPase domain of HSP90 chaperone/DNA topoisomerase II/histidine kinase"/>
    <property type="match status" value="1"/>
</dbReference>
<keyword evidence="8" id="KW-0902">Two-component regulatory system</keyword>
<dbReference type="RefSeq" id="WP_183337999.1">
    <property type="nucleotide sequence ID" value="NZ_JACHNU010000001.1"/>
</dbReference>
<evidence type="ECO:0000256" key="1">
    <source>
        <dbReference type="ARBA" id="ARBA00000085"/>
    </source>
</evidence>
<protein>
    <recommendedName>
        <fullName evidence="2">histidine kinase</fullName>
        <ecNumber evidence="2">2.7.13.3</ecNumber>
    </recommendedName>
</protein>
<dbReference type="GO" id="GO:0046983">
    <property type="term" value="F:protein dimerization activity"/>
    <property type="evidence" value="ECO:0007669"/>
    <property type="project" value="InterPro"/>
</dbReference>
<dbReference type="CDD" id="cd16917">
    <property type="entry name" value="HATPase_UhpB-NarQ-NarX-like"/>
    <property type="match status" value="1"/>
</dbReference>
<keyword evidence="4" id="KW-0808">Transferase</keyword>
<organism evidence="11 12">
    <name type="scientific">Conexibacter arvalis</name>
    <dbReference type="NCBI Taxonomy" id="912552"/>
    <lineage>
        <taxon>Bacteria</taxon>
        <taxon>Bacillati</taxon>
        <taxon>Actinomycetota</taxon>
        <taxon>Thermoleophilia</taxon>
        <taxon>Solirubrobacterales</taxon>
        <taxon>Conexibacteraceae</taxon>
        <taxon>Conexibacter</taxon>
    </lineage>
</organism>
<dbReference type="GO" id="GO:0005524">
    <property type="term" value="F:ATP binding"/>
    <property type="evidence" value="ECO:0007669"/>
    <property type="project" value="UniProtKB-KW"/>
</dbReference>
<evidence type="ECO:0000256" key="3">
    <source>
        <dbReference type="ARBA" id="ARBA00022553"/>
    </source>
</evidence>
<dbReference type="InterPro" id="IPR011712">
    <property type="entry name" value="Sig_transdc_His_kin_sub3_dim/P"/>
</dbReference>
<evidence type="ECO:0000256" key="2">
    <source>
        <dbReference type="ARBA" id="ARBA00012438"/>
    </source>
</evidence>
<dbReference type="Proteomes" id="UP000585272">
    <property type="component" value="Unassembled WGS sequence"/>
</dbReference>
<feature type="transmembrane region" description="Helical" evidence="9">
    <location>
        <begin position="210"/>
        <end position="229"/>
    </location>
</feature>
<keyword evidence="3" id="KW-0597">Phosphoprotein</keyword>
<dbReference type="Gene3D" id="1.20.5.1930">
    <property type="match status" value="1"/>
</dbReference>